<dbReference type="Pfam" id="PF02588">
    <property type="entry name" value="YitT_membrane"/>
    <property type="match status" value="1"/>
</dbReference>
<feature type="transmembrane region" description="Helical" evidence="6">
    <location>
        <begin position="12"/>
        <end position="32"/>
    </location>
</feature>
<evidence type="ECO:0000256" key="2">
    <source>
        <dbReference type="ARBA" id="ARBA00022475"/>
    </source>
</evidence>
<dbReference type="InterPro" id="IPR015867">
    <property type="entry name" value="N-reg_PII/ATP_PRibTrfase_C"/>
</dbReference>
<feature type="transmembrane region" description="Helical" evidence="6">
    <location>
        <begin position="79"/>
        <end position="98"/>
    </location>
</feature>
<dbReference type="Gene3D" id="3.30.70.120">
    <property type="match status" value="1"/>
</dbReference>
<name>A0ABV9MQN3_9ENTE</name>
<feature type="transmembrane region" description="Helical" evidence="6">
    <location>
        <begin position="44"/>
        <end position="67"/>
    </location>
</feature>
<dbReference type="InterPro" id="IPR051461">
    <property type="entry name" value="UPF0750_membrane"/>
</dbReference>
<keyword evidence="4 6" id="KW-1133">Transmembrane helix</keyword>
<evidence type="ECO:0000256" key="1">
    <source>
        <dbReference type="ARBA" id="ARBA00004651"/>
    </source>
</evidence>
<keyword evidence="9" id="KW-1185">Reference proteome</keyword>
<evidence type="ECO:0000256" key="3">
    <source>
        <dbReference type="ARBA" id="ARBA00022692"/>
    </source>
</evidence>
<dbReference type="RefSeq" id="WP_204654247.1">
    <property type="nucleotide sequence ID" value="NZ_JAFBFD010000023.1"/>
</dbReference>
<dbReference type="PIRSF" id="PIRSF006483">
    <property type="entry name" value="Membrane_protein_YitT"/>
    <property type="match status" value="1"/>
</dbReference>
<feature type="transmembrane region" description="Helical" evidence="6">
    <location>
        <begin position="153"/>
        <end position="172"/>
    </location>
</feature>
<evidence type="ECO:0000256" key="5">
    <source>
        <dbReference type="ARBA" id="ARBA00023136"/>
    </source>
</evidence>
<comment type="subcellular location">
    <subcellularLocation>
        <location evidence="1">Cell membrane</location>
        <topology evidence="1">Multi-pass membrane protein</topology>
    </subcellularLocation>
</comment>
<dbReference type="Pfam" id="PF10035">
    <property type="entry name" value="DUF2179"/>
    <property type="match status" value="1"/>
</dbReference>
<keyword evidence="3 6" id="KW-0812">Transmembrane</keyword>
<organism evidence="8 9">
    <name type="scientific">Enterococcus lemanii</name>
    <dbReference type="NCBI Taxonomy" id="1159752"/>
    <lineage>
        <taxon>Bacteria</taxon>
        <taxon>Bacillati</taxon>
        <taxon>Bacillota</taxon>
        <taxon>Bacilli</taxon>
        <taxon>Lactobacillales</taxon>
        <taxon>Enterococcaceae</taxon>
        <taxon>Enterococcus</taxon>
    </lineage>
</organism>
<evidence type="ECO:0000259" key="7">
    <source>
        <dbReference type="Pfam" id="PF10035"/>
    </source>
</evidence>
<dbReference type="InterPro" id="IPR019264">
    <property type="entry name" value="DUF2179"/>
</dbReference>
<reference evidence="9" key="1">
    <citation type="journal article" date="2019" name="Int. J. Syst. Evol. Microbiol.">
        <title>The Global Catalogue of Microorganisms (GCM) 10K type strain sequencing project: providing services to taxonomists for standard genome sequencing and annotation.</title>
        <authorList>
            <consortium name="The Broad Institute Genomics Platform"/>
            <consortium name="The Broad Institute Genome Sequencing Center for Infectious Disease"/>
            <person name="Wu L."/>
            <person name="Ma J."/>
        </authorList>
    </citation>
    <scope>NUCLEOTIDE SEQUENCE [LARGE SCALE GENOMIC DNA]</scope>
    <source>
        <strain evidence="9">CGMCC 1.19032</strain>
    </source>
</reference>
<sequence>MKHLFSIKTLRDFVVMIIGTAIFAFAIVYLNIPNDLAEGGITGITLILRALFGINPALSTLILNIPLIFIGRKYLGVRTFYYTIVGTVALSFWLAVWQKIPIVIDLEHDILIAALLGGVITGVGSGMVYRVGGTTGGSDILARIVEKYFGISVGRSLLIFDSLVLVASLSYIDLNKMMYTLIFAYVFSRVIDSVLDGGYSAKGLLIMSEKNEEIAPKLMEELDRGITFLNGEGGFSKIDKRIIYMVLTPREISQAKEVIHEFDKNAFISVINVHEVLGEGFSYKRKKKKLFG</sequence>
<feature type="transmembrane region" description="Helical" evidence="6">
    <location>
        <begin position="110"/>
        <end position="132"/>
    </location>
</feature>
<evidence type="ECO:0000256" key="4">
    <source>
        <dbReference type="ARBA" id="ARBA00022989"/>
    </source>
</evidence>
<gene>
    <name evidence="8" type="ORF">ACFO5I_00365</name>
</gene>
<feature type="domain" description="DUF2179" evidence="7">
    <location>
        <begin position="224"/>
        <end position="278"/>
    </location>
</feature>
<dbReference type="PANTHER" id="PTHR33545">
    <property type="entry name" value="UPF0750 MEMBRANE PROTEIN YITT-RELATED"/>
    <property type="match status" value="1"/>
</dbReference>
<evidence type="ECO:0000256" key="6">
    <source>
        <dbReference type="SAM" id="Phobius"/>
    </source>
</evidence>
<evidence type="ECO:0000313" key="8">
    <source>
        <dbReference type="EMBL" id="MFC4718227.1"/>
    </source>
</evidence>
<accession>A0ABV9MQN3</accession>
<dbReference type="PANTHER" id="PTHR33545:SF10">
    <property type="entry name" value="UPF0750 MEMBRANE PROTEIN YPJC"/>
    <property type="match status" value="1"/>
</dbReference>
<dbReference type="Proteomes" id="UP001595969">
    <property type="component" value="Unassembled WGS sequence"/>
</dbReference>
<comment type="caution">
    <text evidence="8">The sequence shown here is derived from an EMBL/GenBank/DDBJ whole genome shotgun (WGS) entry which is preliminary data.</text>
</comment>
<proteinExistence type="predicted"/>
<dbReference type="InterPro" id="IPR003740">
    <property type="entry name" value="YitT"/>
</dbReference>
<keyword evidence="2" id="KW-1003">Cell membrane</keyword>
<dbReference type="CDD" id="cd16380">
    <property type="entry name" value="YitT_C"/>
    <property type="match status" value="1"/>
</dbReference>
<evidence type="ECO:0000313" key="9">
    <source>
        <dbReference type="Proteomes" id="UP001595969"/>
    </source>
</evidence>
<protein>
    <submittedName>
        <fullName evidence="8">YitT family protein</fullName>
    </submittedName>
</protein>
<dbReference type="EMBL" id="JBHSGS010000003">
    <property type="protein sequence ID" value="MFC4718227.1"/>
    <property type="molecule type" value="Genomic_DNA"/>
</dbReference>
<keyword evidence="5 6" id="KW-0472">Membrane</keyword>